<accession>A0A022R1S7</accession>
<proteinExistence type="predicted"/>
<protein>
    <submittedName>
        <fullName evidence="1">Uncharacterized protein</fullName>
    </submittedName>
</protein>
<dbReference type="Proteomes" id="UP000030748">
    <property type="component" value="Unassembled WGS sequence"/>
</dbReference>
<evidence type="ECO:0000313" key="1">
    <source>
        <dbReference type="EMBL" id="EYU32785.1"/>
    </source>
</evidence>
<dbReference type="EMBL" id="KI630827">
    <property type="protein sequence ID" value="EYU32785.1"/>
    <property type="molecule type" value="Genomic_DNA"/>
</dbReference>
<dbReference type="AlphaFoldDB" id="A0A022R1S7"/>
<keyword evidence="2" id="KW-1185">Reference proteome</keyword>
<sequence>MIIHGDEGSSNVNQYGGRRIEIKKVGKGKRRNSHKSRQQIELEEIELMIAAGKKKRYEDIVAMRERQKEYTIMSMNTTSFTPRTKAYWKGKRREIIRKQVPKILFEDLPDVGDATQQI</sequence>
<name>A0A022R1S7_ERYGU</name>
<organism evidence="1 2">
    <name type="scientific">Erythranthe guttata</name>
    <name type="common">Yellow monkey flower</name>
    <name type="synonym">Mimulus guttatus</name>
    <dbReference type="NCBI Taxonomy" id="4155"/>
    <lineage>
        <taxon>Eukaryota</taxon>
        <taxon>Viridiplantae</taxon>
        <taxon>Streptophyta</taxon>
        <taxon>Embryophyta</taxon>
        <taxon>Tracheophyta</taxon>
        <taxon>Spermatophyta</taxon>
        <taxon>Magnoliopsida</taxon>
        <taxon>eudicotyledons</taxon>
        <taxon>Gunneridae</taxon>
        <taxon>Pentapetalae</taxon>
        <taxon>asterids</taxon>
        <taxon>lamiids</taxon>
        <taxon>Lamiales</taxon>
        <taxon>Phrymaceae</taxon>
        <taxon>Erythranthe</taxon>
    </lineage>
</organism>
<evidence type="ECO:0000313" key="2">
    <source>
        <dbReference type="Proteomes" id="UP000030748"/>
    </source>
</evidence>
<reference evidence="1 2" key="1">
    <citation type="journal article" date="2013" name="Proc. Natl. Acad. Sci. U.S.A.">
        <title>Fine-scale variation in meiotic recombination in Mimulus inferred from population shotgun sequencing.</title>
        <authorList>
            <person name="Hellsten U."/>
            <person name="Wright K.M."/>
            <person name="Jenkins J."/>
            <person name="Shu S."/>
            <person name="Yuan Y."/>
            <person name="Wessler S.R."/>
            <person name="Schmutz J."/>
            <person name="Willis J.H."/>
            <person name="Rokhsar D.S."/>
        </authorList>
    </citation>
    <scope>NUCLEOTIDE SEQUENCE [LARGE SCALE GENOMIC DNA]</scope>
    <source>
        <strain evidence="2">cv. DUN x IM62</strain>
    </source>
</reference>
<gene>
    <name evidence="1" type="ORF">MIMGU_mgv1a016518mg</name>
</gene>